<organism evidence="2 3">
    <name type="scientific">Petrachloros mirabilis ULC683</name>
    <dbReference type="NCBI Taxonomy" id="2781853"/>
    <lineage>
        <taxon>Bacteria</taxon>
        <taxon>Bacillati</taxon>
        <taxon>Cyanobacteriota</taxon>
        <taxon>Cyanophyceae</taxon>
        <taxon>Synechococcales</taxon>
        <taxon>Petrachlorosaceae</taxon>
        <taxon>Petrachloros</taxon>
        <taxon>Petrachloros mirabilis</taxon>
    </lineage>
</organism>
<protein>
    <submittedName>
        <fullName evidence="2">DUF4079 family protein</fullName>
    </submittedName>
</protein>
<evidence type="ECO:0000313" key="3">
    <source>
        <dbReference type="Proteomes" id="UP000607397"/>
    </source>
</evidence>
<evidence type="ECO:0000313" key="2">
    <source>
        <dbReference type="EMBL" id="NCJ06481.1"/>
    </source>
</evidence>
<reference evidence="2" key="1">
    <citation type="submission" date="2019-12" db="EMBL/GenBank/DDBJ databases">
        <title>High-Quality draft genome sequences of three cyanobacteria isolated from the limestone walls of the Old Cathedral of Coimbra.</title>
        <authorList>
            <person name="Tiago I."/>
            <person name="Soares F."/>
            <person name="Portugal A."/>
        </authorList>
    </citation>
    <scope>NUCLEOTIDE SEQUENCE [LARGE SCALE GENOMIC DNA]</scope>
    <source>
        <strain evidence="2">C</strain>
    </source>
</reference>
<keyword evidence="1" id="KW-1133">Transmembrane helix</keyword>
<keyword evidence="1" id="KW-0472">Membrane</keyword>
<feature type="transmembrane region" description="Helical" evidence="1">
    <location>
        <begin position="121"/>
        <end position="142"/>
    </location>
</feature>
<feature type="transmembrane region" description="Helical" evidence="1">
    <location>
        <begin position="62"/>
        <end position="81"/>
    </location>
</feature>
<dbReference type="EMBL" id="WVIC01000013">
    <property type="protein sequence ID" value="NCJ06481.1"/>
    <property type="molecule type" value="Genomic_DNA"/>
</dbReference>
<keyword evidence="1" id="KW-0812">Transmembrane</keyword>
<name>A0A8K1ZYK9_9CYAN</name>
<feature type="transmembrane region" description="Helical" evidence="1">
    <location>
        <begin position="154"/>
        <end position="175"/>
    </location>
</feature>
<evidence type="ECO:0000256" key="1">
    <source>
        <dbReference type="SAM" id="Phobius"/>
    </source>
</evidence>
<sequence>MALKDILALVHPALVIVVVYPLLGIVLNRALQVRQRRLAIPSGTQSKIPPTVGADHVQLGRWLSGSVVGLALVGLAHPLFFKMQANQAWHQEPLRVSFVVAMFVATAAALFCLYRAREKTWRAVFALLTGMGIVVLGAQPEIFRRDDQWYASHYYYGVAAALLMIVSLATIQEIYQDRQHRWRRLHIVLNTVALLFFVGQALTGTRDLLEIPLSWQESHLYQCDFANQVCP</sequence>
<gene>
    <name evidence="2" type="ORF">GS597_08140</name>
</gene>
<comment type="caution">
    <text evidence="2">The sequence shown here is derived from an EMBL/GenBank/DDBJ whole genome shotgun (WGS) entry which is preliminary data.</text>
</comment>
<dbReference type="Pfam" id="PF13301">
    <property type="entry name" value="DUF4079"/>
    <property type="match status" value="1"/>
</dbReference>
<dbReference type="RefSeq" id="WP_161824959.1">
    <property type="nucleotide sequence ID" value="NZ_WVIC01000013.1"/>
</dbReference>
<feature type="transmembrane region" description="Helical" evidence="1">
    <location>
        <begin position="93"/>
        <end position="114"/>
    </location>
</feature>
<keyword evidence="3" id="KW-1185">Reference proteome</keyword>
<dbReference type="Proteomes" id="UP000607397">
    <property type="component" value="Unassembled WGS sequence"/>
</dbReference>
<dbReference type="AlphaFoldDB" id="A0A8K1ZYK9"/>
<feature type="transmembrane region" description="Helical" evidence="1">
    <location>
        <begin position="6"/>
        <end position="27"/>
    </location>
</feature>
<feature type="transmembrane region" description="Helical" evidence="1">
    <location>
        <begin position="187"/>
        <end position="205"/>
    </location>
</feature>
<proteinExistence type="predicted"/>
<accession>A0A8K1ZYK9</accession>
<dbReference type="InterPro" id="IPR025067">
    <property type="entry name" value="DUF4079"/>
</dbReference>